<feature type="compositionally biased region" description="Polar residues" evidence="6">
    <location>
        <begin position="130"/>
        <end position="144"/>
    </location>
</feature>
<keyword evidence="3 7" id="KW-1133">Transmembrane helix</keyword>
<comment type="caution">
    <text evidence="9">The sequence shown here is derived from an EMBL/GenBank/DDBJ whole genome shotgun (WGS) entry which is preliminary data.</text>
</comment>
<dbReference type="AlphaFoldDB" id="A0A6A4PCS9"/>
<keyword evidence="10" id="KW-1185">Reference proteome</keyword>
<evidence type="ECO:0000313" key="9">
    <source>
        <dbReference type="EMBL" id="KAE9597097.1"/>
    </source>
</evidence>
<gene>
    <name evidence="9" type="ORF">Lalb_Chr16g0383031</name>
</gene>
<feature type="region of interest" description="Disordered" evidence="6">
    <location>
        <begin position="130"/>
        <end position="160"/>
    </location>
</feature>
<feature type="domain" description="GTD-binding" evidence="8">
    <location>
        <begin position="167"/>
        <end position="265"/>
    </location>
</feature>
<organism evidence="9 10">
    <name type="scientific">Lupinus albus</name>
    <name type="common">White lupine</name>
    <name type="synonym">Lupinus termis</name>
    <dbReference type="NCBI Taxonomy" id="3870"/>
    <lineage>
        <taxon>Eukaryota</taxon>
        <taxon>Viridiplantae</taxon>
        <taxon>Streptophyta</taxon>
        <taxon>Embryophyta</taxon>
        <taxon>Tracheophyta</taxon>
        <taxon>Spermatophyta</taxon>
        <taxon>Magnoliopsida</taxon>
        <taxon>eudicotyledons</taxon>
        <taxon>Gunneridae</taxon>
        <taxon>Pentapetalae</taxon>
        <taxon>rosids</taxon>
        <taxon>fabids</taxon>
        <taxon>Fabales</taxon>
        <taxon>Fabaceae</taxon>
        <taxon>Papilionoideae</taxon>
        <taxon>50 kb inversion clade</taxon>
        <taxon>genistoids sensu lato</taxon>
        <taxon>core genistoids</taxon>
        <taxon>Genisteae</taxon>
        <taxon>Lupinus</taxon>
    </lineage>
</organism>
<dbReference type="PROSITE" id="PS51775">
    <property type="entry name" value="GTD_BINDING"/>
    <property type="match status" value="1"/>
</dbReference>
<evidence type="ECO:0000256" key="4">
    <source>
        <dbReference type="ARBA" id="ARBA00023136"/>
    </source>
</evidence>
<evidence type="ECO:0000256" key="5">
    <source>
        <dbReference type="SAM" id="Coils"/>
    </source>
</evidence>
<dbReference type="OrthoDB" id="1100010at2759"/>
<comment type="subcellular location">
    <subcellularLocation>
        <location evidence="1">Membrane</location>
    </subcellularLocation>
</comment>
<proteinExistence type="predicted"/>
<dbReference type="GO" id="GO:0016020">
    <property type="term" value="C:membrane"/>
    <property type="evidence" value="ECO:0007669"/>
    <property type="project" value="UniProtKB-SubCell"/>
</dbReference>
<dbReference type="InterPro" id="IPR007656">
    <property type="entry name" value="GTD-bd"/>
</dbReference>
<evidence type="ECO:0000256" key="7">
    <source>
        <dbReference type="SAM" id="Phobius"/>
    </source>
</evidence>
<evidence type="ECO:0000256" key="6">
    <source>
        <dbReference type="SAM" id="MobiDB-lite"/>
    </source>
</evidence>
<keyword evidence="2 7" id="KW-0812">Transmembrane</keyword>
<dbReference type="EMBL" id="WOCE01000016">
    <property type="protein sequence ID" value="KAE9597097.1"/>
    <property type="molecule type" value="Genomic_DNA"/>
</dbReference>
<evidence type="ECO:0000313" key="10">
    <source>
        <dbReference type="Proteomes" id="UP000447434"/>
    </source>
</evidence>
<accession>A0A6A4PCS9</accession>
<dbReference type="Proteomes" id="UP000447434">
    <property type="component" value="Chromosome 16"/>
</dbReference>
<evidence type="ECO:0000259" key="8">
    <source>
        <dbReference type="PROSITE" id="PS51775"/>
    </source>
</evidence>
<keyword evidence="4 7" id="KW-0472">Membrane</keyword>
<evidence type="ECO:0000256" key="3">
    <source>
        <dbReference type="ARBA" id="ARBA00022989"/>
    </source>
</evidence>
<dbReference type="PANTHER" id="PTHR31422:SF2">
    <property type="entry name" value="PROTEIN FLOURY 1-LIKE"/>
    <property type="match status" value="1"/>
</dbReference>
<keyword evidence="5" id="KW-0175">Coiled coil</keyword>
<evidence type="ECO:0000256" key="2">
    <source>
        <dbReference type="ARBA" id="ARBA00022692"/>
    </source>
</evidence>
<dbReference type="Pfam" id="PF04576">
    <property type="entry name" value="Zein-binding"/>
    <property type="match status" value="1"/>
</dbReference>
<feature type="transmembrane region" description="Helical" evidence="7">
    <location>
        <begin position="17"/>
        <end position="36"/>
    </location>
</feature>
<feature type="coiled-coil region" evidence="5">
    <location>
        <begin position="173"/>
        <end position="274"/>
    </location>
</feature>
<feature type="transmembrane region" description="Helical" evidence="7">
    <location>
        <begin position="42"/>
        <end position="65"/>
    </location>
</feature>
<feature type="compositionally biased region" description="Basic and acidic residues" evidence="6">
    <location>
        <begin position="147"/>
        <end position="160"/>
    </location>
</feature>
<reference evidence="10" key="1">
    <citation type="journal article" date="2020" name="Nat. Commun.">
        <title>Genome sequence of the cluster root forming white lupin.</title>
        <authorList>
            <person name="Hufnagel B."/>
            <person name="Marques A."/>
            <person name="Soriano A."/>
            <person name="Marques L."/>
            <person name="Divol F."/>
            <person name="Doumas P."/>
            <person name="Sallet E."/>
            <person name="Mancinotti D."/>
            <person name="Carrere S."/>
            <person name="Marande W."/>
            <person name="Arribat S."/>
            <person name="Keller J."/>
            <person name="Huneau C."/>
            <person name="Blein T."/>
            <person name="Aime D."/>
            <person name="Laguerre M."/>
            <person name="Taylor J."/>
            <person name="Schubert V."/>
            <person name="Nelson M."/>
            <person name="Geu-Flores F."/>
            <person name="Crespi M."/>
            <person name="Gallardo-Guerrero K."/>
            <person name="Delaux P.-M."/>
            <person name="Salse J."/>
            <person name="Berges H."/>
            <person name="Guyot R."/>
            <person name="Gouzy J."/>
            <person name="Peret B."/>
        </authorList>
    </citation>
    <scope>NUCLEOTIDE SEQUENCE [LARGE SCALE GENOMIC DNA]</scope>
    <source>
        <strain evidence="10">cv. Amiga</strain>
    </source>
</reference>
<evidence type="ECO:0000256" key="1">
    <source>
        <dbReference type="ARBA" id="ARBA00004370"/>
    </source>
</evidence>
<name>A0A6A4PCS9_LUPAL</name>
<dbReference type="GO" id="GO:0080115">
    <property type="term" value="F:myosin XI tail binding"/>
    <property type="evidence" value="ECO:0007669"/>
    <property type="project" value="UniProtKB-ARBA"/>
</dbReference>
<sequence>MQTLYPIQSLLHFHHQWVFVDFFYFMGFDFLFNFLTEFGCGYVLLGCFSTVLKCIGMFLMFLFCCKVLRSIWYFKSLFRFQNDFGGIPKICLCLRNAVWQVSTSKVETLENVGDADPLKLSSFTKNVSDASSSVAGEKGNVNSDEGSEGKDETNESEREVVNEDEVFDVMILRKMVKSERQKADAAFAELEKERTATASSAEEAMAMILRLQREKSSAEIQASQFQRMAEHKMGYDQDVIESLEWMITQHESQRSYLEEQIEIYRKELKQHMSDDELKKLEFDNYRDGSLVSSSEIESQAL</sequence>
<dbReference type="PANTHER" id="PTHR31422">
    <property type="entry name" value="BNAANNG28530D PROTEIN"/>
    <property type="match status" value="1"/>
</dbReference>
<protein>
    <submittedName>
        <fullName evidence="9">Putative GTD-binding domain-containing protein</fullName>
    </submittedName>
</protein>